<keyword evidence="3" id="KW-0547">Nucleotide-binding</keyword>
<dbReference type="InterPro" id="IPR003439">
    <property type="entry name" value="ABC_transporter-like_ATP-bd"/>
</dbReference>
<gene>
    <name evidence="6" type="ORF">F5544_39330</name>
</gene>
<feature type="domain" description="ABC transporter" evidence="5">
    <location>
        <begin position="27"/>
        <end position="264"/>
    </location>
</feature>
<dbReference type="Pfam" id="PF00005">
    <property type="entry name" value="ABC_tran"/>
    <property type="match status" value="2"/>
</dbReference>
<name>A0A6G9YQV1_9NOCA</name>
<protein>
    <submittedName>
        <fullName evidence="6">ATP-binding cassette domain-containing protein</fullName>
    </submittedName>
</protein>
<dbReference type="Gene3D" id="3.40.50.300">
    <property type="entry name" value="P-loop containing nucleotide triphosphate hydrolases"/>
    <property type="match status" value="2"/>
</dbReference>
<evidence type="ECO:0000256" key="4">
    <source>
        <dbReference type="ARBA" id="ARBA00022840"/>
    </source>
</evidence>
<evidence type="ECO:0000256" key="3">
    <source>
        <dbReference type="ARBA" id="ARBA00022741"/>
    </source>
</evidence>
<feature type="domain" description="ABC transporter" evidence="5">
    <location>
        <begin position="358"/>
        <end position="597"/>
    </location>
</feature>
<dbReference type="PANTHER" id="PTHR43776:SF7">
    <property type="entry name" value="D,D-DIPEPTIDE TRANSPORT ATP-BINDING PROTEIN DDPF-RELATED"/>
    <property type="match status" value="1"/>
</dbReference>
<evidence type="ECO:0000256" key="2">
    <source>
        <dbReference type="ARBA" id="ARBA00022448"/>
    </source>
</evidence>
<dbReference type="KEGG" id="nah:F5544_39330"/>
<dbReference type="GO" id="GO:0055085">
    <property type="term" value="P:transmembrane transport"/>
    <property type="evidence" value="ECO:0007669"/>
    <property type="project" value="UniProtKB-ARBA"/>
</dbReference>
<dbReference type="PANTHER" id="PTHR43776">
    <property type="entry name" value="TRANSPORT ATP-BINDING PROTEIN"/>
    <property type="match status" value="1"/>
</dbReference>
<sequence length="598" mass="61980">MGEIAIDAVPVSRGEISCGPTYTRESVLVDGLAVRCPEGRELLEPQTFRLRAGTVTALTGPSGSGKTTLMRALLGQLPGSATRTGSATVLGHDVFALNPAALQRFRRDNIAYVGQDPGSALNPLMRVHRLLAEVAAHPSRESLFETLELVGLSAEHLRRRPAELSGGQQRRVALARALIRKTPVLILDEPLAGLHGALRTEIARLLTEIATERATTILLSGHDTAAIDAIATDVIHLAAPVARIPSNFEAVGADSIGVPPLSDSSAGAATAEVAIGGSASTEPDARNDAMAPVDARSQGGGADRAVAGKTANCLAKEDASSSKVSSATLVQEPHVGSGSTPGHAECDNAKRVVAANILRTNGISAEFGGRPVLADIAFDLSEGSALAVVGASGAGKTTLARVLAGLHRSAAGTLELRGASFPIGTGSRRPYGGNGIQLVTQNPLSALNPRRTVAQTLGRPLRRIGKVPRRQLARHIAELLGSVELGPEFADRYPGELSGGQRQRISLARALAAEPAVLICDEITSALDGATANAIMALLDRIRAERGTALVVISHDMSLVARHCQRVVVLDDGRIVEAGDTTAVLAAATHRATLELLG</sequence>
<reference evidence="6 7" key="1">
    <citation type="journal article" date="2019" name="ACS Chem. Biol.">
        <title>Identification and Mobilization of a Cryptic Antibiotic Biosynthesis Gene Locus from a Human-Pathogenic Nocardia Isolate.</title>
        <authorList>
            <person name="Herisse M."/>
            <person name="Ishida K."/>
            <person name="Porter J.L."/>
            <person name="Howden B."/>
            <person name="Hertweck C."/>
            <person name="Stinear T.P."/>
            <person name="Pidot S.J."/>
        </authorList>
    </citation>
    <scope>NUCLEOTIDE SEQUENCE [LARGE SCALE GENOMIC DNA]</scope>
    <source>
        <strain evidence="6 7">AUSMDU00012717</strain>
    </source>
</reference>
<dbReference type="PROSITE" id="PS00211">
    <property type="entry name" value="ABC_TRANSPORTER_1"/>
    <property type="match status" value="2"/>
</dbReference>
<evidence type="ECO:0000313" key="7">
    <source>
        <dbReference type="Proteomes" id="UP000503540"/>
    </source>
</evidence>
<dbReference type="Proteomes" id="UP000503540">
    <property type="component" value="Chromosome"/>
</dbReference>
<organism evidence="6 7">
    <name type="scientific">Nocardia arthritidis</name>
    <dbReference type="NCBI Taxonomy" id="228602"/>
    <lineage>
        <taxon>Bacteria</taxon>
        <taxon>Bacillati</taxon>
        <taxon>Actinomycetota</taxon>
        <taxon>Actinomycetes</taxon>
        <taxon>Mycobacteriales</taxon>
        <taxon>Nocardiaceae</taxon>
        <taxon>Nocardia</taxon>
    </lineage>
</organism>
<keyword evidence="7" id="KW-1185">Reference proteome</keyword>
<keyword evidence="4 6" id="KW-0067">ATP-binding</keyword>
<dbReference type="AlphaFoldDB" id="A0A6G9YQV1"/>
<evidence type="ECO:0000256" key="1">
    <source>
        <dbReference type="ARBA" id="ARBA00005417"/>
    </source>
</evidence>
<dbReference type="PROSITE" id="PS50893">
    <property type="entry name" value="ABC_TRANSPORTER_2"/>
    <property type="match status" value="2"/>
</dbReference>
<keyword evidence="2" id="KW-0813">Transport</keyword>
<proteinExistence type="inferred from homology"/>
<dbReference type="SUPFAM" id="SSF52540">
    <property type="entry name" value="P-loop containing nucleoside triphosphate hydrolases"/>
    <property type="match status" value="2"/>
</dbReference>
<dbReference type="CDD" id="cd03257">
    <property type="entry name" value="ABC_NikE_OppD_transporters"/>
    <property type="match status" value="1"/>
</dbReference>
<dbReference type="InterPro" id="IPR017871">
    <property type="entry name" value="ABC_transporter-like_CS"/>
</dbReference>
<dbReference type="SMART" id="SM00382">
    <property type="entry name" value="AAA"/>
    <property type="match status" value="2"/>
</dbReference>
<dbReference type="InterPro" id="IPR027417">
    <property type="entry name" value="P-loop_NTPase"/>
</dbReference>
<dbReference type="GO" id="GO:0016887">
    <property type="term" value="F:ATP hydrolysis activity"/>
    <property type="evidence" value="ECO:0007669"/>
    <property type="project" value="InterPro"/>
</dbReference>
<comment type="similarity">
    <text evidence="1">Belongs to the ABC transporter superfamily.</text>
</comment>
<accession>A0A6G9YQV1</accession>
<evidence type="ECO:0000259" key="5">
    <source>
        <dbReference type="PROSITE" id="PS50893"/>
    </source>
</evidence>
<evidence type="ECO:0000313" key="6">
    <source>
        <dbReference type="EMBL" id="QIS15685.1"/>
    </source>
</evidence>
<dbReference type="GO" id="GO:0005524">
    <property type="term" value="F:ATP binding"/>
    <property type="evidence" value="ECO:0007669"/>
    <property type="project" value="UniProtKB-KW"/>
</dbReference>
<dbReference type="EMBL" id="CP046172">
    <property type="protein sequence ID" value="QIS15685.1"/>
    <property type="molecule type" value="Genomic_DNA"/>
</dbReference>
<dbReference type="RefSeq" id="WP_238846906.1">
    <property type="nucleotide sequence ID" value="NZ_CP046172.1"/>
</dbReference>
<dbReference type="InterPro" id="IPR003593">
    <property type="entry name" value="AAA+_ATPase"/>
</dbReference>
<dbReference type="InterPro" id="IPR050319">
    <property type="entry name" value="ABC_transp_ATP-bind"/>
</dbReference>